<dbReference type="EMBL" id="JAKIKP010000016">
    <property type="protein sequence ID" value="MCL1144166.1"/>
    <property type="molecule type" value="Genomic_DNA"/>
</dbReference>
<accession>A0A9X2CLH8</accession>
<comment type="caution">
    <text evidence="1">The sequence shown here is derived from an EMBL/GenBank/DDBJ whole genome shotgun (WGS) entry which is preliminary data.</text>
</comment>
<reference evidence="1" key="1">
    <citation type="submission" date="2022-01" db="EMBL/GenBank/DDBJ databases">
        <title>Whole genome-based taxonomy of the Shewanellaceae.</title>
        <authorList>
            <person name="Martin-Rodriguez A.J."/>
        </authorList>
    </citation>
    <scope>NUCLEOTIDE SEQUENCE</scope>
    <source>
        <strain evidence="1">DSM 16422</strain>
    </source>
</reference>
<dbReference type="AlphaFoldDB" id="A0A9X2CLH8"/>
<evidence type="ECO:0000313" key="1">
    <source>
        <dbReference type="EMBL" id="MCL1144166.1"/>
    </source>
</evidence>
<dbReference type="RefSeq" id="WP_248996834.1">
    <property type="nucleotide sequence ID" value="NZ_JAKIKP010000016.1"/>
</dbReference>
<sequence length="175" mass="20497">MKQVEFINIINTHCPVFFHTEFLLQALIASTNKNEDIAILRKCMYNHLYRLEKQHLVKRHSPKRARNALYESQLKSQHISPMLHRQTKPALDEHINNQQLLNSHYNALQQHIKLLTHEITASKSLSSKFSFYSPIINRKMKTLDSKLYTTLAEFKVVTDLIDEIRKENQSSTANV</sequence>
<name>A0A9X2CLH8_9GAMM</name>
<keyword evidence="2" id="KW-1185">Reference proteome</keyword>
<gene>
    <name evidence="1" type="ORF">L2672_15925</name>
</gene>
<dbReference type="Proteomes" id="UP001139333">
    <property type="component" value="Unassembled WGS sequence"/>
</dbReference>
<evidence type="ECO:0000313" key="2">
    <source>
        <dbReference type="Proteomes" id="UP001139333"/>
    </source>
</evidence>
<protein>
    <submittedName>
        <fullName evidence="1">Uncharacterized protein</fullName>
    </submittedName>
</protein>
<proteinExistence type="predicted"/>
<organism evidence="1 2">
    <name type="scientific">Shewanella gaetbuli</name>
    <dbReference type="NCBI Taxonomy" id="220752"/>
    <lineage>
        <taxon>Bacteria</taxon>
        <taxon>Pseudomonadati</taxon>
        <taxon>Pseudomonadota</taxon>
        <taxon>Gammaproteobacteria</taxon>
        <taxon>Alteromonadales</taxon>
        <taxon>Shewanellaceae</taxon>
        <taxon>Shewanella</taxon>
    </lineage>
</organism>